<feature type="compositionally biased region" description="Acidic residues" evidence="1">
    <location>
        <begin position="264"/>
        <end position="304"/>
    </location>
</feature>
<gene>
    <name evidence="2" type="ORF">KCU98_g9125</name>
</gene>
<evidence type="ECO:0000313" key="3">
    <source>
        <dbReference type="Proteomes" id="UP000729357"/>
    </source>
</evidence>
<feature type="compositionally biased region" description="Basic and acidic residues" evidence="1">
    <location>
        <begin position="314"/>
        <end position="343"/>
    </location>
</feature>
<dbReference type="AlphaFoldDB" id="A0A9P8FPT7"/>
<feature type="region of interest" description="Disordered" evidence="1">
    <location>
        <begin position="264"/>
        <end position="343"/>
    </location>
</feature>
<accession>A0A9P8FPT7</accession>
<protein>
    <submittedName>
        <fullName evidence="2">Uncharacterized protein</fullName>
    </submittedName>
</protein>
<feature type="compositionally biased region" description="Polar residues" evidence="1">
    <location>
        <begin position="1"/>
        <end position="33"/>
    </location>
</feature>
<feature type="region of interest" description="Disordered" evidence="1">
    <location>
        <begin position="1"/>
        <end position="42"/>
    </location>
</feature>
<dbReference type="EMBL" id="JAHFXS010001211">
    <property type="protein sequence ID" value="KAG9978884.1"/>
    <property type="molecule type" value="Genomic_DNA"/>
</dbReference>
<reference evidence="2" key="2">
    <citation type="submission" date="2021-08" db="EMBL/GenBank/DDBJ databases">
        <authorList>
            <person name="Gostincar C."/>
            <person name="Sun X."/>
            <person name="Song Z."/>
            <person name="Gunde-Cimerman N."/>
        </authorList>
    </citation>
    <scope>NUCLEOTIDE SEQUENCE</scope>
    <source>
        <strain evidence="2">EXF-9298</strain>
    </source>
</reference>
<comment type="caution">
    <text evidence="2">The sequence shown here is derived from an EMBL/GenBank/DDBJ whole genome shotgun (WGS) entry which is preliminary data.</text>
</comment>
<evidence type="ECO:0000313" key="2">
    <source>
        <dbReference type="EMBL" id="KAG9978884.1"/>
    </source>
</evidence>
<sequence length="343" mass="38754">MDPQINNPSAEDAPTNMQDIDTQNKQGSNNPSGPNDPADPGFFSLTLEERNNIYHQLLDPKGKKTLVIEPPNSLKAINKLLNVSPEVRTEVATLIAAETTALVQAGLYYDLKLEPHTVAIPSKPKKRKGKKSKKQDTTTTELTDDLKVWKMEIIVFTAEKYVRVKAQMDFKEKSVKVELPGFGASIFSSNYCDYLFEEFEEAFLKAMKTFTDKDGFDGFLFKDVPELLHKVEMPCPKRFWDYDELFGDEESDEWDEYDEYDDYYDDEENEGQDDFGEQNNEYSDEEDYYDEEGEDGEEDGEVGDVESGVAEGTGKMDGEEVKVKAEGVEADEKTKSEATDAGA</sequence>
<keyword evidence="3" id="KW-1185">Reference proteome</keyword>
<reference evidence="2" key="1">
    <citation type="journal article" date="2021" name="J Fungi (Basel)">
        <title>Virulence traits and population genomics of the black yeast Aureobasidium melanogenum.</title>
        <authorList>
            <person name="Cernosa A."/>
            <person name="Sun X."/>
            <person name="Gostincar C."/>
            <person name="Fang C."/>
            <person name="Gunde-Cimerman N."/>
            <person name="Song Z."/>
        </authorList>
    </citation>
    <scope>NUCLEOTIDE SEQUENCE</scope>
    <source>
        <strain evidence="2">EXF-9298</strain>
    </source>
</reference>
<organism evidence="2 3">
    <name type="scientific">Aureobasidium melanogenum</name>
    <name type="common">Aureobasidium pullulans var. melanogenum</name>
    <dbReference type="NCBI Taxonomy" id="46634"/>
    <lineage>
        <taxon>Eukaryota</taxon>
        <taxon>Fungi</taxon>
        <taxon>Dikarya</taxon>
        <taxon>Ascomycota</taxon>
        <taxon>Pezizomycotina</taxon>
        <taxon>Dothideomycetes</taxon>
        <taxon>Dothideomycetidae</taxon>
        <taxon>Dothideales</taxon>
        <taxon>Saccotheciaceae</taxon>
        <taxon>Aureobasidium</taxon>
    </lineage>
</organism>
<proteinExistence type="predicted"/>
<name>A0A9P8FPT7_AURME</name>
<feature type="non-terminal residue" evidence="2">
    <location>
        <position position="343"/>
    </location>
</feature>
<dbReference type="Proteomes" id="UP000729357">
    <property type="component" value="Unassembled WGS sequence"/>
</dbReference>
<evidence type="ECO:0000256" key="1">
    <source>
        <dbReference type="SAM" id="MobiDB-lite"/>
    </source>
</evidence>